<accession>D1AIP4</accession>
<evidence type="ECO:0000256" key="1">
    <source>
        <dbReference type="SAM" id="Phobius"/>
    </source>
</evidence>
<sequence length="170" mass="19355">MIKLKSGDILKPSKIGIMLPAGVLSAAGFGMWFMVIMIPVIGLINKPDIVIRDLKNTSFDLYLTIGGIMLLIILLQILFRKIIKKKRIIIDDNYVYINNIFTSKEVEIINVKTIKKITDKASLSTHIRLVYENGARSSISGWLMKWSEMDGLADYIYSRNSNQNIKYQNI</sequence>
<evidence type="ECO:0000313" key="2">
    <source>
        <dbReference type="EMBL" id="ACZ08628.1"/>
    </source>
</evidence>
<dbReference type="RefSeq" id="WP_012861224.1">
    <property type="nucleotide sequence ID" value="NC_013517.1"/>
</dbReference>
<dbReference type="EMBL" id="CP001739">
    <property type="protein sequence ID" value="ACZ08628.1"/>
    <property type="molecule type" value="Genomic_DNA"/>
</dbReference>
<dbReference type="STRING" id="526218.Sterm_1770"/>
<dbReference type="AlphaFoldDB" id="D1AIP4"/>
<gene>
    <name evidence="2" type="ordered locus">Sterm_1770</name>
</gene>
<keyword evidence="1" id="KW-0812">Transmembrane</keyword>
<evidence type="ECO:0008006" key="4">
    <source>
        <dbReference type="Google" id="ProtNLM"/>
    </source>
</evidence>
<feature type="transmembrane region" description="Helical" evidence="1">
    <location>
        <begin position="21"/>
        <end position="41"/>
    </location>
</feature>
<reference evidence="3" key="1">
    <citation type="submission" date="2009-09" db="EMBL/GenBank/DDBJ databases">
        <title>The complete chromosome of Sebaldella termitidis ATCC 33386.</title>
        <authorList>
            <consortium name="US DOE Joint Genome Institute (JGI-PGF)"/>
            <person name="Lucas S."/>
            <person name="Copeland A."/>
            <person name="Lapidus A."/>
            <person name="Glavina del Rio T."/>
            <person name="Dalin E."/>
            <person name="Tice H."/>
            <person name="Bruce D."/>
            <person name="Goodwin L."/>
            <person name="Pitluck S."/>
            <person name="Kyrpides N."/>
            <person name="Mavromatis K."/>
            <person name="Ivanova N."/>
            <person name="Mikhailova N."/>
            <person name="Sims D."/>
            <person name="Meincke L."/>
            <person name="Brettin T."/>
            <person name="Detter J.C."/>
            <person name="Han C."/>
            <person name="Larimer F."/>
            <person name="Land M."/>
            <person name="Hauser L."/>
            <person name="Markowitz V."/>
            <person name="Cheng J.F."/>
            <person name="Hugenholtz P."/>
            <person name="Woyke T."/>
            <person name="Wu D."/>
            <person name="Eisen J.A."/>
        </authorList>
    </citation>
    <scope>NUCLEOTIDE SEQUENCE [LARGE SCALE GENOMIC DNA]</scope>
    <source>
        <strain evidence="3">ATCC 33386 / NCTC 11300</strain>
    </source>
</reference>
<dbReference type="Proteomes" id="UP000000845">
    <property type="component" value="Chromosome"/>
</dbReference>
<feature type="transmembrane region" description="Helical" evidence="1">
    <location>
        <begin position="61"/>
        <end position="79"/>
    </location>
</feature>
<proteinExistence type="predicted"/>
<keyword evidence="1" id="KW-0472">Membrane</keyword>
<protein>
    <recommendedName>
        <fullName evidence="4">DUF304 domain-containing protein</fullName>
    </recommendedName>
</protein>
<keyword evidence="3" id="KW-1185">Reference proteome</keyword>
<evidence type="ECO:0000313" key="3">
    <source>
        <dbReference type="Proteomes" id="UP000000845"/>
    </source>
</evidence>
<dbReference type="KEGG" id="str:Sterm_1770"/>
<organism evidence="2 3">
    <name type="scientific">Sebaldella termitidis (strain ATCC 33386 / NCTC 11300)</name>
    <dbReference type="NCBI Taxonomy" id="526218"/>
    <lineage>
        <taxon>Bacteria</taxon>
        <taxon>Fusobacteriati</taxon>
        <taxon>Fusobacteriota</taxon>
        <taxon>Fusobacteriia</taxon>
        <taxon>Fusobacteriales</taxon>
        <taxon>Leptotrichiaceae</taxon>
        <taxon>Sebaldella</taxon>
    </lineage>
</organism>
<reference evidence="2 3" key="2">
    <citation type="journal article" date="2010" name="Stand. Genomic Sci.">
        <title>Complete genome sequence of Sebaldella termitidis type strain (NCTC 11300).</title>
        <authorList>
            <person name="Harmon-Smith M."/>
            <person name="Celia L."/>
            <person name="Chertkov O."/>
            <person name="Lapidus A."/>
            <person name="Copeland A."/>
            <person name="Glavina Del Rio T."/>
            <person name="Nolan M."/>
            <person name="Lucas S."/>
            <person name="Tice H."/>
            <person name="Cheng J.F."/>
            <person name="Han C."/>
            <person name="Detter J.C."/>
            <person name="Bruce D."/>
            <person name="Goodwin L."/>
            <person name="Pitluck S."/>
            <person name="Pati A."/>
            <person name="Liolios K."/>
            <person name="Ivanova N."/>
            <person name="Mavromatis K."/>
            <person name="Mikhailova N."/>
            <person name="Chen A."/>
            <person name="Palaniappan K."/>
            <person name="Land M."/>
            <person name="Hauser L."/>
            <person name="Chang Y.J."/>
            <person name="Jeffries C.D."/>
            <person name="Brettin T."/>
            <person name="Goker M."/>
            <person name="Beck B."/>
            <person name="Bristow J."/>
            <person name="Eisen J.A."/>
            <person name="Markowitz V."/>
            <person name="Hugenholtz P."/>
            <person name="Kyrpides N.C."/>
            <person name="Klenk H.P."/>
            <person name="Chen F."/>
        </authorList>
    </citation>
    <scope>NUCLEOTIDE SEQUENCE [LARGE SCALE GENOMIC DNA]</scope>
    <source>
        <strain evidence="3">ATCC 33386 / NCTC 11300</strain>
    </source>
</reference>
<name>D1AIP4_SEBTE</name>
<keyword evidence="1" id="KW-1133">Transmembrane helix</keyword>
<dbReference type="HOGENOM" id="CLU_1569608_0_0_0"/>